<accession>A0A2K8U7S6</accession>
<evidence type="ECO:0000313" key="2">
    <source>
        <dbReference type="Proteomes" id="UP000232638"/>
    </source>
</evidence>
<keyword evidence="2" id="KW-1185">Reference proteome</keyword>
<protein>
    <submittedName>
        <fullName evidence="1">Uncharacterized protein</fullName>
    </submittedName>
</protein>
<organism evidence="1 2">
    <name type="scientific">Candidatus Thiodictyon syntrophicum</name>
    <dbReference type="NCBI Taxonomy" id="1166950"/>
    <lineage>
        <taxon>Bacteria</taxon>
        <taxon>Pseudomonadati</taxon>
        <taxon>Pseudomonadota</taxon>
        <taxon>Gammaproteobacteria</taxon>
        <taxon>Chromatiales</taxon>
        <taxon>Chromatiaceae</taxon>
        <taxon>Thiodictyon</taxon>
    </lineage>
</organism>
<dbReference type="EMBL" id="CP020370">
    <property type="protein sequence ID" value="AUB81111.1"/>
    <property type="molecule type" value="Genomic_DNA"/>
</dbReference>
<name>A0A2K8U7S6_9GAMM</name>
<evidence type="ECO:0000313" key="1">
    <source>
        <dbReference type="EMBL" id="AUB81111.1"/>
    </source>
</evidence>
<proteinExistence type="predicted"/>
<reference evidence="1 2" key="1">
    <citation type="submission" date="2017-03" db="EMBL/GenBank/DDBJ databases">
        <title>Complete genome sequence of Candidatus 'Thiodictyon syntrophicum' sp. nov. strain Cad16T, a photolithoautotroph purple sulfur bacterium isolated from an alpine meromictic lake.</title>
        <authorList>
            <person name="Luedin S.M."/>
            <person name="Pothier J.F."/>
            <person name="Danza F."/>
            <person name="Storelli N."/>
            <person name="Wittwer M."/>
            <person name="Tonolla M."/>
        </authorList>
    </citation>
    <scope>NUCLEOTIDE SEQUENCE [LARGE SCALE GENOMIC DNA]</scope>
    <source>
        <strain evidence="1 2">Cad16T</strain>
    </source>
</reference>
<dbReference type="AlphaFoldDB" id="A0A2K8U7S6"/>
<sequence length="102" mass="11351">MVLLALACDLEERYGLKGRVFGRVLPALDAYLRRPRSPKPDERIVLSVETWQVEDILPSSPLVAGFIIDVAKARERIGLFLGVVPIQRELALGPGRARYLPS</sequence>
<dbReference type="Proteomes" id="UP000232638">
    <property type="component" value="Chromosome"/>
</dbReference>
<dbReference type="KEGG" id="tsy:THSYN_09190"/>
<gene>
    <name evidence="1" type="ORF">THSYN_09190</name>
</gene>